<organism evidence="2 3">
    <name type="scientific">Armillaria ostoyae</name>
    <name type="common">Armillaria root rot fungus</name>
    <dbReference type="NCBI Taxonomy" id="47428"/>
    <lineage>
        <taxon>Eukaryota</taxon>
        <taxon>Fungi</taxon>
        <taxon>Dikarya</taxon>
        <taxon>Basidiomycota</taxon>
        <taxon>Agaricomycotina</taxon>
        <taxon>Agaricomycetes</taxon>
        <taxon>Agaricomycetidae</taxon>
        <taxon>Agaricales</taxon>
        <taxon>Marasmiineae</taxon>
        <taxon>Physalacriaceae</taxon>
        <taxon>Armillaria</taxon>
    </lineage>
</organism>
<keyword evidence="3" id="KW-1185">Reference proteome</keyword>
<dbReference type="InterPro" id="IPR002877">
    <property type="entry name" value="RNA_MeTrfase_FtsJ_dom"/>
</dbReference>
<dbReference type="Proteomes" id="UP000219338">
    <property type="component" value="Unassembled WGS sequence"/>
</dbReference>
<feature type="domain" description="Ribosomal RNA methyltransferase FtsJ" evidence="1">
    <location>
        <begin position="104"/>
        <end position="269"/>
    </location>
</feature>
<dbReference type="EMBL" id="FUEG01000013">
    <property type="protein sequence ID" value="SJL10850.1"/>
    <property type="molecule type" value="Genomic_DNA"/>
</dbReference>
<sequence>MSTDFRSLLIDSGCSDLDRLTQLKRKGQRTPAIQQYFRNQREVADNADMDLSERWLKKMKKIMGQIDDHVQWCVPFSGRPFRFLDLGLVFTLLQLGYLANHNQISCCPGGFSTYILKKNKQSTGVGISLDPADGGHPYLIEQSLRDRHTIIFADLTLFQLGSPQMISSPIFNFRTLPEDLTTRQFDLALLDAHHLRTQPGSSSDLLAISQIVVALSSIKFGATVVMKLAHPESWYTVRMLFFLDVLSSSLTVHKPYAMHRVQGTFYAIAKGVGGKSERQRFLSHNLLPEFQKLWVELRSANGVGRSLVPKDLNFVISDEQVEGYASRLAELCGPVWKMQSAALEKLYTEQGI</sequence>
<accession>A0A284RQ20</accession>
<reference evidence="3" key="1">
    <citation type="journal article" date="2017" name="Nat. Ecol. Evol.">
        <title>Genome expansion and lineage-specific genetic innovations in the forest pathogenic fungi Armillaria.</title>
        <authorList>
            <person name="Sipos G."/>
            <person name="Prasanna A.N."/>
            <person name="Walter M.C."/>
            <person name="O'Connor E."/>
            <person name="Balint B."/>
            <person name="Krizsan K."/>
            <person name="Kiss B."/>
            <person name="Hess J."/>
            <person name="Varga T."/>
            <person name="Slot J."/>
            <person name="Riley R."/>
            <person name="Boka B."/>
            <person name="Rigling D."/>
            <person name="Barry K."/>
            <person name="Lee J."/>
            <person name="Mihaltcheva S."/>
            <person name="LaButti K."/>
            <person name="Lipzen A."/>
            <person name="Waldron R."/>
            <person name="Moloney N.M."/>
            <person name="Sperisen C."/>
            <person name="Kredics L."/>
            <person name="Vagvoelgyi C."/>
            <person name="Patrignani A."/>
            <person name="Fitzpatrick D."/>
            <person name="Nagy I."/>
            <person name="Doyle S."/>
            <person name="Anderson J.B."/>
            <person name="Grigoriev I.V."/>
            <person name="Gueldener U."/>
            <person name="Muensterkoetter M."/>
            <person name="Nagy L.G."/>
        </authorList>
    </citation>
    <scope>NUCLEOTIDE SEQUENCE [LARGE SCALE GENOMIC DNA]</scope>
    <source>
        <strain evidence="3">C18/9</strain>
    </source>
</reference>
<protein>
    <recommendedName>
        <fullName evidence="1">Ribosomal RNA methyltransferase FtsJ domain-containing protein</fullName>
    </recommendedName>
</protein>
<gene>
    <name evidence="2" type="ORF">ARMOST_14244</name>
</gene>
<dbReference type="STRING" id="47428.A0A284RQ20"/>
<dbReference type="GO" id="GO:0008168">
    <property type="term" value="F:methyltransferase activity"/>
    <property type="evidence" value="ECO:0007669"/>
    <property type="project" value="InterPro"/>
</dbReference>
<dbReference type="Pfam" id="PF01728">
    <property type="entry name" value="FtsJ"/>
    <property type="match status" value="1"/>
</dbReference>
<evidence type="ECO:0000313" key="2">
    <source>
        <dbReference type="EMBL" id="SJL10850.1"/>
    </source>
</evidence>
<dbReference type="OrthoDB" id="417125at2759"/>
<evidence type="ECO:0000259" key="1">
    <source>
        <dbReference type="Pfam" id="PF01728"/>
    </source>
</evidence>
<name>A0A284RQ20_ARMOS</name>
<dbReference type="AlphaFoldDB" id="A0A284RQ20"/>
<dbReference type="GO" id="GO:0032259">
    <property type="term" value="P:methylation"/>
    <property type="evidence" value="ECO:0007669"/>
    <property type="project" value="InterPro"/>
</dbReference>
<proteinExistence type="predicted"/>
<dbReference type="Gene3D" id="3.40.50.12760">
    <property type="match status" value="1"/>
</dbReference>
<evidence type="ECO:0000313" key="3">
    <source>
        <dbReference type="Proteomes" id="UP000219338"/>
    </source>
</evidence>
<dbReference type="OMA" id="WSIQADA"/>